<reference evidence="7 8" key="1">
    <citation type="journal article" date="2016" name="Nat. Commun.">
        <title>Thousands of microbial genomes shed light on interconnected biogeochemical processes in an aquifer system.</title>
        <authorList>
            <person name="Anantharaman K."/>
            <person name="Brown C.T."/>
            <person name="Hug L.A."/>
            <person name="Sharon I."/>
            <person name="Castelle C.J."/>
            <person name="Probst A.J."/>
            <person name="Thomas B.C."/>
            <person name="Singh A."/>
            <person name="Wilkins M.J."/>
            <person name="Karaoz U."/>
            <person name="Brodie E.L."/>
            <person name="Williams K.H."/>
            <person name="Hubbard S.S."/>
            <person name="Banfield J.F."/>
        </authorList>
    </citation>
    <scope>NUCLEOTIDE SEQUENCE [LARGE SCALE GENOMIC DNA]</scope>
</reference>
<evidence type="ECO:0000313" key="8">
    <source>
        <dbReference type="Proteomes" id="UP000178114"/>
    </source>
</evidence>
<keyword evidence="4" id="KW-0106">Calcium</keyword>
<accession>A0A1F5WY16</accession>
<feature type="transmembrane region" description="Helical" evidence="6">
    <location>
        <begin position="9"/>
        <end position="30"/>
    </location>
</feature>
<name>A0A1F5WY16_9BACT</name>
<organism evidence="7 8">
    <name type="scientific">Candidatus Giovannonibacteria bacterium RIFCSPLOWO2_01_FULL_45_34</name>
    <dbReference type="NCBI Taxonomy" id="1798351"/>
    <lineage>
        <taxon>Bacteria</taxon>
        <taxon>Candidatus Giovannoniibacteriota</taxon>
    </lineage>
</organism>
<protein>
    <submittedName>
        <fullName evidence="7">Uncharacterized protein</fullName>
    </submittedName>
</protein>
<keyword evidence="3" id="KW-0732">Signal</keyword>
<evidence type="ECO:0000256" key="4">
    <source>
        <dbReference type="ARBA" id="ARBA00022837"/>
    </source>
</evidence>
<evidence type="ECO:0000256" key="1">
    <source>
        <dbReference type="ARBA" id="ARBA00004613"/>
    </source>
</evidence>
<keyword evidence="6" id="KW-0812">Transmembrane</keyword>
<dbReference type="InterPro" id="IPR059100">
    <property type="entry name" value="TSP3_bac"/>
</dbReference>
<dbReference type="EMBL" id="MFID01000035">
    <property type="protein sequence ID" value="OGF80534.1"/>
    <property type="molecule type" value="Genomic_DNA"/>
</dbReference>
<evidence type="ECO:0000256" key="6">
    <source>
        <dbReference type="SAM" id="Phobius"/>
    </source>
</evidence>
<evidence type="ECO:0000256" key="3">
    <source>
        <dbReference type="ARBA" id="ARBA00022729"/>
    </source>
</evidence>
<gene>
    <name evidence="7" type="ORF">A2930_02795</name>
</gene>
<keyword evidence="6" id="KW-0472">Membrane</keyword>
<sequence>MDYLPSKKFVMPVVSILVVIFAGYFVRLIWTSPAKIAETSQKNTVNSADYAKALAEANADTDNDNLMNWEEILWRTDILKADTDGDGASDGDEIKAGRDPLIAGKETNPPAGKWTDALQKPEAVAILSDGSTETLNYTQQFAAKLANSYFALKGAAGGEALTEQTKEALAKGMANEVQKSVMSYADVYTEKDLKISQFAGVRTYLSDLSDAFEKNFQNVTEMEVQFVTAMAKSGDFSQAEKLDENISAYKNMAESLKKMEVPSAYAEIHLAILNVMNNTAVAVEMLKLAKEDPLKASVGVQFYYNQAGRAEQFMVDIFKQSQIDKIDFADGQEGTFFNKYFLSKNKPS</sequence>
<proteinExistence type="predicted"/>
<evidence type="ECO:0000256" key="2">
    <source>
        <dbReference type="ARBA" id="ARBA00022525"/>
    </source>
</evidence>
<keyword evidence="6" id="KW-1133">Transmembrane helix</keyword>
<keyword evidence="2" id="KW-0964">Secreted</keyword>
<comment type="subcellular location">
    <subcellularLocation>
        <location evidence="1">Secreted</location>
    </subcellularLocation>
</comment>
<dbReference type="Proteomes" id="UP000178114">
    <property type="component" value="Unassembled WGS sequence"/>
</dbReference>
<evidence type="ECO:0000313" key="7">
    <source>
        <dbReference type="EMBL" id="OGF80534.1"/>
    </source>
</evidence>
<evidence type="ECO:0000256" key="5">
    <source>
        <dbReference type="SAM" id="MobiDB-lite"/>
    </source>
</evidence>
<comment type="caution">
    <text evidence="7">The sequence shown here is derived from an EMBL/GenBank/DDBJ whole genome shotgun (WGS) entry which is preliminary data.</text>
</comment>
<dbReference type="STRING" id="1798351.A2930_02795"/>
<dbReference type="Pfam" id="PF18884">
    <property type="entry name" value="TSP3_bac"/>
    <property type="match status" value="1"/>
</dbReference>
<dbReference type="AlphaFoldDB" id="A0A1F5WY16"/>
<feature type="region of interest" description="Disordered" evidence="5">
    <location>
        <begin position="84"/>
        <end position="113"/>
    </location>
</feature>